<evidence type="ECO:0000256" key="3">
    <source>
        <dbReference type="ARBA" id="ARBA00022741"/>
    </source>
</evidence>
<proteinExistence type="inferred from homology"/>
<reference evidence="10" key="1">
    <citation type="submission" date="2021-06" db="EMBL/GenBank/DDBJ databases">
        <authorList>
            <person name="Kallberg Y."/>
            <person name="Tangrot J."/>
            <person name="Rosling A."/>
        </authorList>
    </citation>
    <scope>NUCLEOTIDE SEQUENCE</scope>
    <source>
        <strain evidence="10">BR232B</strain>
    </source>
</reference>
<dbReference type="Pfam" id="PF00069">
    <property type="entry name" value="Pkinase"/>
    <property type="match status" value="1"/>
</dbReference>
<keyword evidence="5 6" id="KW-0067">ATP-binding</keyword>
<accession>A0A9N9AM55</accession>
<dbReference type="FunFam" id="1.10.510.10:FF:000026">
    <property type="entry name" value="Calcium/calmodulin-dependent protein kinase type 1"/>
    <property type="match status" value="1"/>
</dbReference>
<evidence type="ECO:0000313" key="10">
    <source>
        <dbReference type="EMBL" id="CAG8533897.1"/>
    </source>
</evidence>
<evidence type="ECO:0000256" key="8">
    <source>
        <dbReference type="SAM" id="MobiDB-lite"/>
    </source>
</evidence>
<dbReference type="EMBL" id="CAJVPI010000428">
    <property type="protein sequence ID" value="CAG8533897.1"/>
    <property type="molecule type" value="Genomic_DNA"/>
</dbReference>
<dbReference type="PROSITE" id="PS00108">
    <property type="entry name" value="PROTEIN_KINASE_ST"/>
    <property type="match status" value="1"/>
</dbReference>
<dbReference type="FunFam" id="3.30.200.20:FF:000315">
    <property type="entry name" value="Calcium-dependent protein kinase 3"/>
    <property type="match status" value="1"/>
</dbReference>
<evidence type="ECO:0000259" key="9">
    <source>
        <dbReference type="PROSITE" id="PS50011"/>
    </source>
</evidence>
<dbReference type="InterPro" id="IPR000719">
    <property type="entry name" value="Prot_kinase_dom"/>
</dbReference>
<feature type="compositionally biased region" description="Basic and acidic residues" evidence="8">
    <location>
        <begin position="379"/>
        <end position="390"/>
    </location>
</feature>
<evidence type="ECO:0000256" key="1">
    <source>
        <dbReference type="ARBA" id="ARBA00022527"/>
    </source>
</evidence>
<keyword evidence="1 7" id="KW-0723">Serine/threonine-protein kinase</keyword>
<dbReference type="Proteomes" id="UP000789739">
    <property type="component" value="Unassembled WGS sequence"/>
</dbReference>
<dbReference type="PROSITE" id="PS50011">
    <property type="entry name" value="PROTEIN_KINASE_DOM"/>
    <property type="match status" value="1"/>
</dbReference>
<feature type="binding site" evidence="6">
    <location>
        <position position="56"/>
    </location>
    <ligand>
        <name>ATP</name>
        <dbReference type="ChEBI" id="CHEBI:30616"/>
    </ligand>
</feature>
<feature type="compositionally biased region" description="Basic and acidic residues" evidence="8">
    <location>
        <begin position="325"/>
        <end position="338"/>
    </location>
</feature>
<protein>
    <submittedName>
        <fullName evidence="10">2711_t:CDS:1</fullName>
    </submittedName>
</protein>
<dbReference type="CDD" id="cd05117">
    <property type="entry name" value="STKc_CAMK"/>
    <property type="match status" value="1"/>
</dbReference>
<organism evidence="10 11">
    <name type="scientific">Paraglomus brasilianum</name>
    <dbReference type="NCBI Taxonomy" id="144538"/>
    <lineage>
        <taxon>Eukaryota</taxon>
        <taxon>Fungi</taxon>
        <taxon>Fungi incertae sedis</taxon>
        <taxon>Mucoromycota</taxon>
        <taxon>Glomeromycotina</taxon>
        <taxon>Glomeromycetes</taxon>
        <taxon>Paraglomerales</taxon>
        <taxon>Paraglomeraceae</taxon>
        <taxon>Paraglomus</taxon>
    </lineage>
</organism>
<evidence type="ECO:0000256" key="2">
    <source>
        <dbReference type="ARBA" id="ARBA00022679"/>
    </source>
</evidence>
<dbReference type="OrthoDB" id="40902at2759"/>
<evidence type="ECO:0000256" key="7">
    <source>
        <dbReference type="RuleBase" id="RU000304"/>
    </source>
</evidence>
<dbReference type="InterPro" id="IPR011009">
    <property type="entry name" value="Kinase-like_dom_sf"/>
</dbReference>
<comment type="caution">
    <text evidence="10">The sequence shown here is derived from an EMBL/GenBank/DDBJ whole genome shotgun (WGS) entry which is preliminary data.</text>
</comment>
<dbReference type="GO" id="GO:0005524">
    <property type="term" value="F:ATP binding"/>
    <property type="evidence" value="ECO:0007669"/>
    <property type="project" value="UniProtKB-UniRule"/>
</dbReference>
<feature type="domain" description="Protein kinase" evidence="9">
    <location>
        <begin position="27"/>
        <end position="284"/>
    </location>
</feature>
<name>A0A9N9AM55_9GLOM</name>
<evidence type="ECO:0000313" key="11">
    <source>
        <dbReference type="Proteomes" id="UP000789739"/>
    </source>
</evidence>
<dbReference type="SUPFAM" id="SSF56112">
    <property type="entry name" value="Protein kinase-like (PK-like)"/>
    <property type="match status" value="1"/>
</dbReference>
<sequence>MLKLLDVFKKDDGGTPKFPSELEKNYRISKIVLGRGSFATVKECTDKRTGQKYALKIMEKKAFRGKEQLLTTEVDVLRKVKHPNIISLHDLYETKDAIYFITDLARGGELFEELLLRNYFSEKDAANLVKQILDGVAYLHDLEIVHRDLKPENLLFKDKSIDSNIMITDFGLSKILRHRNDILTTACGTPGYVAPEVLLQVGHGKPVDLWSLGVITYALLSGRPPFFGETQAELFDAIIDGSYDFDDSIWSDVSKEAKNFIAQLLAYDPIKRMTARKALLHPWLSAATSDVNLISAARPNFSARAMFRKAVNVVQGINRLQKGMHSGEDIGEESRGSDVTEESTSPKLELEEGEIESATETAAGVSGSDSCESEEKDDDTPSKKGEAWVE</sequence>
<keyword evidence="11" id="KW-1185">Reference proteome</keyword>
<gene>
    <name evidence="10" type="ORF">PBRASI_LOCUS4246</name>
</gene>
<keyword evidence="3 6" id="KW-0547">Nucleotide-binding</keyword>
<feature type="region of interest" description="Disordered" evidence="8">
    <location>
        <begin position="323"/>
        <end position="390"/>
    </location>
</feature>
<dbReference type="SMART" id="SM00220">
    <property type="entry name" value="S_TKc"/>
    <property type="match status" value="1"/>
</dbReference>
<dbReference type="Gene3D" id="3.30.200.20">
    <property type="entry name" value="Phosphorylase Kinase, domain 1"/>
    <property type="match status" value="1"/>
</dbReference>
<dbReference type="GO" id="GO:0004674">
    <property type="term" value="F:protein serine/threonine kinase activity"/>
    <property type="evidence" value="ECO:0007669"/>
    <property type="project" value="UniProtKB-KW"/>
</dbReference>
<dbReference type="Gene3D" id="1.10.510.10">
    <property type="entry name" value="Transferase(Phosphotransferase) domain 1"/>
    <property type="match status" value="1"/>
</dbReference>
<comment type="similarity">
    <text evidence="7">Belongs to the protein kinase superfamily.</text>
</comment>
<dbReference type="PANTHER" id="PTHR24347">
    <property type="entry name" value="SERINE/THREONINE-PROTEIN KINASE"/>
    <property type="match status" value="1"/>
</dbReference>
<evidence type="ECO:0000256" key="4">
    <source>
        <dbReference type="ARBA" id="ARBA00022777"/>
    </source>
</evidence>
<dbReference type="AlphaFoldDB" id="A0A9N9AM55"/>
<dbReference type="InterPro" id="IPR008271">
    <property type="entry name" value="Ser/Thr_kinase_AS"/>
</dbReference>
<keyword evidence="2" id="KW-0808">Transferase</keyword>
<evidence type="ECO:0000256" key="5">
    <source>
        <dbReference type="ARBA" id="ARBA00022840"/>
    </source>
</evidence>
<dbReference type="InterPro" id="IPR017441">
    <property type="entry name" value="Protein_kinase_ATP_BS"/>
</dbReference>
<dbReference type="PROSITE" id="PS00107">
    <property type="entry name" value="PROTEIN_KINASE_ATP"/>
    <property type="match status" value="1"/>
</dbReference>
<keyword evidence="4" id="KW-0418">Kinase</keyword>
<evidence type="ECO:0000256" key="6">
    <source>
        <dbReference type="PROSITE-ProRule" id="PRU10141"/>
    </source>
</evidence>